<name>A0A7X8GZS1_9LACT</name>
<dbReference type="Pfam" id="PF14167">
    <property type="entry name" value="YfkD"/>
    <property type="match status" value="1"/>
</dbReference>
<proteinExistence type="predicted"/>
<dbReference type="EMBL" id="JAAYSM010000085">
    <property type="protein sequence ID" value="NLJ17741.1"/>
    <property type="molecule type" value="Genomic_DNA"/>
</dbReference>
<feature type="signal peptide" evidence="1">
    <location>
        <begin position="1"/>
        <end position="19"/>
    </location>
</feature>
<reference evidence="2 3" key="1">
    <citation type="journal article" date="2020" name="Biotechnol. Biofuels">
        <title>New insights from the biogas microbiome by comprehensive genome-resolved metagenomics of nearly 1600 species originating from multiple anaerobic digesters.</title>
        <authorList>
            <person name="Campanaro S."/>
            <person name="Treu L."/>
            <person name="Rodriguez-R L.M."/>
            <person name="Kovalovszki A."/>
            <person name="Ziels R.M."/>
            <person name="Maus I."/>
            <person name="Zhu X."/>
            <person name="Kougias P.G."/>
            <person name="Basile A."/>
            <person name="Luo G."/>
            <person name="Schluter A."/>
            <person name="Konstantinidis K.T."/>
            <person name="Angelidaki I."/>
        </authorList>
    </citation>
    <scope>NUCLEOTIDE SEQUENCE [LARGE SCALE GENOMIC DNA]</scope>
    <source>
        <strain evidence="2">AS23ysBPME_34</strain>
    </source>
</reference>
<organism evidence="2 3">
    <name type="scientific">Globicatella sulfidifaciens</name>
    <dbReference type="NCBI Taxonomy" id="136093"/>
    <lineage>
        <taxon>Bacteria</taxon>
        <taxon>Bacillati</taxon>
        <taxon>Bacillota</taxon>
        <taxon>Bacilli</taxon>
        <taxon>Lactobacillales</taxon>
        <taxon>Aerococcaceae</taxon>
        <taxon>Globicatella</taxon>
    </lineage>
</organism>
<keyword evidence="1" id="KW-0732">Signal</keyword>
<comment type="caution">
    <text evidence="2">The sequence shown here is derived from an EMBL/GenBank/DDBJ whole genome shotgun (WGS) entry which is preliminary data.</text>
</comment>
<evidence type="ECO:0000313" key="3">
    <source>
        <dbReference type="Proteomes" id="UP000541058"/>
    </source>
</evidence>
<dbReference type="InterPro" id="IPR025548">
    <property type="entry name" value="YfkD"/>
</dbReference>
<protein>
    <submittedName>
        <fullName evidence="2">Uncharacterized protein</fullName>
    </submittedName>
</protein>
<dbReference type="Proteomes" id="UP000541058">
    <property type="component" value="Unassembled WGS sequence"/>
</dbReference>
<sequence length="250" mass="28536">MRYILALLFFFCLSMEVTAEVDLTTMLPESIPSHVQSIENENTAKQTTRDLIEVEATELTKKWLDNVDLDITNPNLIEQLNATEVNRSFFAFGYSSEVYLGRWPLSYQSTESSVNWAYQKINDNFIGSSKPTYVQEENHLISGGLQNKVTHSDQIQNMILANARERIQWPIDFEAHFGANTNKPLPIRNESGASRLEAYAAAVKETGTVTYGEVYLTMTGRKQELKIKNIVEEQLTTWLPIQNHLAFHLK</sequence>
<evidence type="ECO:0000256" key="1">
    <source>
        <dbReference type="SAM" id="SignalP"/>
    </source>
</evidence>
<gene>
    <name evidence="2" type="ORF">GX355_02660</name>
</gene>
<evidence type="ECO:0000313" key="2">
    <source>
        <dbReference type="EMBL" id="NLJ17741.1"/>
    </source>
</evidence>
<accession>A0A7X8GZS1</accession>
<dbReference type="AlphaFoldDB" id="A0A7X8GZS1"/>
<feature type="chain" id="PRO_5038600754" evidence="1">
    <location>
        <begin position="20"/>
        <end position="250"/>
    </location>
</feature>
<dbReference type="RefSeq" id="WP_276646717.1">
    <property type="nucleotide sequence ID" value="NZ_JAAYSM010000085.1"/>
</dbReference>